<dbReference type="InterPro" id="IPR010870">
    <property type="entry name" value="Porin_O/P"/>
</dbReference>
<evidence type="ECO:0000313" key="4">
    <source>
        <dbReference type="Proteomes" id="UP000315369"/>
    </source>
</evidence>
<comment type="caution">
    <text evidence="3">The sequence shown here is derived from an EMBL/GenBank/DDBJ whole genome shotgun (WGS) entry which is preliminary data.</text>
</comment>
<evidence type="ECO:0000256" key="1">
    <source>
        <dbReference type="SAM" id="MobiDB-lite"/>
    </source>
</evidence>
<dbReference type="EMBL" id="VIFM01000152">
    <property type="protein sequence ID" value="TQF12152.1"/>
    <property type="molecule type" value="Genomic_DNA"/>
</dbReference>
<dbReference type="InterPro" id="IPR023614">
    <property type="entry name" value="Porin_dom_sf"/>
</dbReference>
<feature type="region of interest" description="Disordered" evidence="1">
    <location>
        <begin position="27"/>
        <end position="59"/>
    </location>
</feature>
<dbReference type="RefSeq" id="WP_141646105.1">
    <property type="nucleotide sequence ID" value="NZ_VIFM01000152.1"/>
</dbReference>
<keyword evidence="4" id="KW-1185">Reference proteome</keyword>
<dbReference type="Pfam" id="PF07396">
    <property type="entry name" value="Porin_O_P"/>
    <property type="match status" value="1"/>
</dbReference>
<sequence>MAGPTPHRFSFLAGALTWLLTPLAAAQTPAPEAPPAAPSPPPATPSPTPGGVAVKATSEGISVSSPDKAVMLKLRGYIQLDGRFFESKADRPGSTTLLIRRARPLLEGTLFNLFDFRLLTDFAANAPPLWDAYLEYRPRKEVRVRVGKFRPPVGLERNQSGINTLFVERALPTDLVPNRDVGVMVHGDLYDGTLNYAVGAFNGTADGASADTNLDDSFDLAARLFAHPFRATKLKQLSGLGLGIAASRGLQFGSASTTGEAPLRTMGQQTFFIFRTGTGAGETVIAHGEHLRLSPQGYLYVGPVGALAEYVSSTQEVNLGQQHARLRFESWQASASYVVFGGKAAYDGVKPTDPVGAEAGGWGAVELGARYAALDVDPDAFPIYADPTRSARKARGWGAVANWYLNGNVRVATSYDHTSFEGGAVDGDRIPEDVVMSRFQVSW</sequence>
<keyword evidence="2" id="KW-0732">Signal</keyword>
<feature type="compositionally biased region" description="Pro residues" evidence="1">
    <location>
        <begin position="31"/>
        <end position="48"/>
    </location>
</feature>
<feature type="chain" id="PRO_5021725927" evidence="2">
    <location>
        <begin position="27"/>
        <end position="443"/>
    </location>
</feature>
<organism evidence="3 4">
    <name type="scientific">Myxococcus llanfairpwllgwyngyllgogerychwyrndrobwllllantysiliogogogochensis</name>
    <dbReference type="NCBI Taxonomy" id="2590453"/>
    <lineage>
        <taxon>Bacteria</taxon>
        <taxon>Pseudomonadati</taxon>
        <taxon>Myxococcota</taxon>
        <taxon>Myxococcia</taxon>
        <taxon>Myxococcales</taxon>
        <taxon>Cystobacterineae</taxon>
        <taxon>Myxococcaceae</taxon>
        <taxon>Myxococcus</taxon>
    </lineage>
</organism>
<accession>A0A540WT12</accession>
<feature type="signal peptide" evidence="2">
    <location>
        <begin position="1"/>
        <end position="26"/>
    </location>
</feature>
<dbReference type="Gene3D" id="2.40.160.10">
    <property type="entry name" value="Porin"/>
    <property type="match status" value="1"/>
</dbReference>
<dbReference type="OrthoDB" id="9807854at2"/>
<name>A0A540WT12_9BACT</name>
<evidence type="ECO:0000313" key="3">
    <source>
        <dbReference type="EMBL" id="TQF12152.1"/>
    </source>
</evidence>
<dbReference type="Proteomes" id="UP000315369">
    <property type="component" value="Unassembled WGS sequence"/>
</dbReference>
<protein>
    <submittedName>
        <fullName evidence="3">Porin</fullName>
    </submittedName>
</protein>
<gene>
    <name evidence="3" type="ORF">FJV41_30510</name>
</gene>
<evidence type="ECO:0000256" key="2">
    <source>
        <dbReference type="SAM" id="SignalP"/>
    </source>
</evidence>
<dbReference type="AlphaFoldDB" id="A0A540WT12"/>
<dbReference type="SUPFAM" id="SSF56935">
    <property type="entry name" value="Porins"/>
    <property type="match status" value="1"/>
</dbReference>
<reference evidence="3 4" key="1">
    <citation type="submission" date="2019-06" db="EMBL/GenBank/DDBJ databases">
        <authorList>
            <person name="Livingstone P."/>
            <person name="Whitworth D."/>
        </authorList>
    </citation>
    <scope>NUCLEOTIDE SEQUENCE [LARGE SCALE GENOMIC DNA]</scope>
    <source>
        <strain evidence="3 4">AM401</strain>
    </source>
</reference>
<proteinExistence type="predicted"/>